<keyword evidence="2" id="KW-1133">Transmembrane helix</keyword>
<keyword evidence="1" id="KW-0175">Coiled coil</keyword>
<gene>
    <name evidence="3" type="ORF">E3J59_05105</name>
</gene>
<comment type="caution">
    <text evidence="3">The sequence shown here is derived from an EMBL/GenBank/DDBJ whole genome shotgun (WGS) entry which is preliminary data.</text>
</comment>
<feature type="coiled-coil region" evidence="1">
    <location>
        <begin position="53"/>
        <end position="95"/>
    </location>
</feature>
<dbReference type="InterPro" id="IPR052534">
    <property type="entry name" value="Extracell_DNA_Util/SecSys_Comp"/>
</dbReference>
<evidence type="ECO:0000313" key="4">
    <source>
        <dbReference type="Proteomes" id="UP000320679"/>
    </source>
</evidence>
<dbReference type="EMBL" id="SOJK01000219">
    <property type="protein sequence ID" value="TET44410.1"/>
    <property type="molecule type" value="Genomic_DNA"/>
</dbReference>
<evidence type="ECO:0000256" key="1">
    <source>
        <dbReference type="SAM" id="Coils"/>
    </source>
</evidence>
<keyword evidence="2" id="KW-0472">Membrane</keyword>
<evidence type="ECO:0008006" key="5">
    <source>
        <dbReference type="Google" id="ProtNLM"/>
    </source>
</evidence>
<accession>A0A523UPE8</accession>
<sequence>MITVNLLPKFILEKRKKGAFAIFVSLCAGLTILICVFFVLALKVQFAPVARELHSVRKQAEEYQLKFRDLEMDELKEKEAQLKSYLEALLDLTNSQPSWPLILYEISKGLPEGVWLTEITKPMTDEILTIQGNSLNRTRGVIEFMENLNKASPFKEVSFSNMSKKMVGEAEVTQFKLIGKLDKAHTGKKSG</sequence>
<evidence type="ECO:0000256" key="2">
    <source>
        <dbReference type="SAM" id="Phobius"/>
    </source>
</evidence>
<evidence type="ECO:0000313" key="3">
    <source>
        <dbReference type="EMBL" id="TET44410.1"/>
    </source>
</evidence>
<proteinExistence type="predicted"/>
<feature type="transmembrane region" description="Helical" evidence="2">
    <location>
        <begin position="20"/>
        <end position="42"/>
    </location>
</feature>
<organism evidence="3 4">
    <name type="scientific">Aerophobetes bacterium</name>
    <dbReference type="NCBI Taxonomy" id="2030807"/>
    <lineage>
        <taxon>Bacteria</taxon>
        <taxon>Candidatus Aerophobota</taxon>
    </lineage>
</organism>
<reference evidence="3 4" key="1">
    <citation type="submission" date="2019-03" db="EMBL/GenBank/DDBJ databases">
        <title>Metabolic potential of uncultured bacteria and archaea associated with petroleum seepage in deep-sea sediments.</title>
        <authorList>
            <person name="Dong X."/>
            <person name="Hubert C."/>
        </authorList>
    </citation>
    <scope>NUCLEOTIDE SEQUENCE [LARGE SCALE GENOMIC DNA]</scope>
    <source>
        <strain evidence="3">E29_bin78</strain>
    </source>
</reference>
<dbReference type="PANTHER" id="PTHR40278:SF1">
    <property type="entry name" value="DNA UTILIZATION PROTEIN HOFN"/>
    <property type="match status" value="1"/>
</dbReference>
<keyword evidence="2" id="KW-0812">Transmembrane</keyword>
<name>A0A523UPE8_UNCAE</name>
<dbReference type="Proteomes" id="UP000320679">
    <property type="component" value="Unassembled WGS sequence"/>
</dbReference>
<dbReference type="InterPro" id="IPR007813">
    <property type="entry name" value="PilN"/>
</dbReference>
<protein>
    <recommendedName>
        <fullName evidence="5">PilN domain-containing protein</fullName>
    </recommendedName>
</protein>
<dbReference type="AlphaFoldDB" id="A0A523UPE8"/>
<dbReference type="Pfam" id="PF05137">
    <property type="entry name" value="PilN"/>
    <property type="match status" value="1"/>
</dbReference>
<dbReference type="PANTHER" id="PTHR40278">
    <property type="entry name" value="DNA UTILIZATION PROTEIN HOFN"/>
    <property type="match status" value="1"/>
</dbReference>